<keyword evidence="3" id="KW-1185">Reference proteome</keyword>
<reference evidence="2 3" key="1">
    <citation type="journal article" date="2019" name="Int. J. Syst. Evol. Microbiol.">
        <title>The Global Catalogue of Microorganisms (GCM) 10K type strain sequencing project: providing services to taxonomists for standard genome sequencing and annotation.</title>
        <authorList>
            <consortium name="The Broad Institute Genomics Platform"/>
            <consortium name="The Broad Institute Genome Sequencing Center for Infectious Disease"/>
            <person name="Wu L."/>
            <person name="Ma J."/>
        </authorList>
    </citation>
    <scope>NUCLEOTIDE SEQUENCE [LARGE SCALE GENOMIC DNA]</scope>
    <source>
        <strain evidence="2 3">RDMS1</strain>
    </source>
</reference>
<evidence type="ECO:0000313" key="2">
    <source>
        <dbReference type="EMBL" id="MFC7192745.1"/>
    </source>
</evidence>
<protein>
    <submittedName>
        <fullName evidence="2">VOC family protein</fullName>
    </submittedName>
</protein>
<dbReference type="InterPro" id="IPR004360">
    <property type="entry name" value="Glyas_Fos-R_dOase_dom"/>
</dbReference>
<dbReference type="PROSITE" id="PS51819">
    <property type="entry name" value="VOC"/>
    <property type="match status" value="1"/>
</dbReference>
<dbReference type="InterPro" id="IPR029068">
    <property type="entry name" value="Glyas_Bleomycin-R_OHBP_Dase"/>
</dbReference>
<dbReference type="Gene3D" id="3.10.180.10">
    <property type="entry name" value="2,3-Dihydroxybiphenyl 1,2-Dioxygenase, domain 1"/>
    <property type="match status" value="1"/>
</dbReference>
<dbReference type="AlphaFoldDB" id="A0ABD5YYG9"/>
<comment type="caution">
    <text evidence="2">The sequence shown here is derived from an EMBL/GenBank/DDBJ whole genome shotgun (WGS) entry which is preliminary data.</text>
</comment>
<dbReference type="RefSeq" id="WP_264556718.1">
    <property type="nucleotide sequence ID" value="NZ_CP109981.1"/>
</dbReference>
<dbReference type="InterPro" id="IPR037523">
    <property type="entry name" value="VOC_core"/>
</dbReference>
<proteinExistence type="predicted"/>
<dbReference type="GeneID" id="76202443"/>
<organism evidence="2 3">
    <name type="scientific">Halocatena marina</name>
    <dbReference type="NCBI Taxonomy" id="2934937"/>
    <lineage>
        <taxon>Archaea</taxon>
        <taxon>Methanobacteriati</taxon>
        <taxon>Methanobacteriota</taxon>
        <taxon>Stenosarchaea group</taxon>
        <taxon>Halobacteria</taxon>
        <taxon>Halobacteriales</taxon>
        <taxon>Natronomonadaceae</taxon>
        <taxon>Halocatena</taxon>
    </lineage>
</organism>
<accession>A0ABD5YYG9</accession>
<dbReference type="EMBL" id="JBHTAX010000005">
    <property type="protein sequence ID" value="MFC7192745.1"/>
    <property type="molecule type" value="Genomic_DNA"/>
</dbReference>
<dbReference type="Proteomes" id="UP001596417">
    <property type="component" value="Unassembled WGS sequence"/>
</dbReference>
<dbReference type="Pfam" id="PF00903">
    <property type="entry name" value="Glyoxalase"/>
    <property type="match status" value="1"/>
</dbReference>
<sequence length="97" mass="10324">MNAQADDFVINTDTDLSESVSFYRNTLGLELEMLSEEGGFAEFALPPTTLALGEADPQMLVSPGEGGTSVAMAVDDVEAATEELRNDGTHGRVDQFP</sequence>
<name>A0ABD5YYG9_9EURY</name>
<feature type="domain" description="VOC" evidence="1">
    <location>
        <begin position="4"/>
        <end position="97"/>
    </location>
</feature>
<dbReference type="SUPFAM" id="SSF54593">
    <property type="entry name" value="Glyoxalase/Bleomycin resistance protein/Dihydroxybiphenyl dioxygenase"/>
    <property type="match status" value="1"/>
</dbReference>
<evidence type="ECO:0000313" key="3">
    <source>
        <dbReference type="Proteomes" id="UP001596417"/>
    </source>
</evidence>
<gene>
    <name evidence="2" type="ORF">ACFQL7_25005</name>
</gene>
<evidence type="ECO:0000259" key="1">
    <source>
        <dbReference type="PROSITE" id="PS51819"/>
    </source>
</evidence>